<feature type="compositionally biased region" description="Basic and acidic residues" evidence="1">
    <location>
        <begin position="229"/>
        <end position="243"/>
    </location>
</feature>
<evidence type="ECO:0000313" key="2">
    <source>
        <dbReference type="EMBL" id="KAK1365584.1"/>
    </source>
</evidence>
<dbReference type="PANTHER" id="PTHR35467:SF2">
    <property type="entry name" value="PROTEIN NEOXANTHIN-DEFICIENT 1"/>
    <property type="match status" value="1"/>
</dbReference>
<dbReference type="Proteomes" id="UP001237642">
    <property type="component" value="Unassembled WGS sequence"/>
</dbReference>
<protein>
    <submittedName>
        <fullName evidence="2">Protein NEOXANTHIN-DEFICIENT 1</fullName>
    </submittedName>
</protein>
<dbReference type="PANTHER" id="PTHR35467">
    <property type="match status" value="1"/>
</dbReference>
<dbReference type="InterPro" id="IPR039343">
    <property type="entry name" value="NDX1-like"/>
</dbReference>
<dbReference type="Gene3D" id="2.40.400.10">
    <property type="entry name" value="Acetoacetate decarboxylase-like"/>
    <property type="match status" value="1"/>
</dbReference>
<gene>
    <name evidence="2" type="ORF">POM88_041145</name>
</gene>
<organism evidence="2 3">
    <name type="scientific">Heracleum sosnowskyi</name>
    <dbReference type="NCBI Taxonomy" id="360622"/>
    <lineage>
        <taxon>Eukaryota</taxon>
        <taxon>Viridiplantae</taxon>
        <taxon>Streptophyta</taxon>
        <taxon>Embryophyta</taxon>
        <taxon>Tracheophyta</taxon>
        <taxon>Spermatophyta</taxon>
        <taxon>Magnoliopsida</taxon>
        <taxon>eudicotyledons</taxon>
        <taxon>Gunneridae</taxon>
        <taxon>Pentapetalae</taxon>
        <taxon>asterids</taxon>
        <taxon>campanulids</taxon>
        <taxon>Apiales</taxon>
        <taxon>Apiaceae</taxon>
        <taxon>Apioideae</taxon>
        <taxon>apioid superclade</taxon>
        <taxon>Tordylieae</taxon>
        <taxon>Tordyliinae</taxon>
        <taxon>Heracleum</taxon>
    </lineage>
</organism>
<reference evidence="2" key="2">
    <citation type="submission" date="2023-05" db="EMBL/GenBank/DDBJ databases">
        <authorList>
            <person name="Schelkunov M.I."/>
        </authorList>
    </citation>
    <scope>NUCLEOTIDE SEQUENCE</scope>
    <source>
        <strain evidence="2">Hsosn_3</strain>
        <tissue evidence="2">Leaf</tissue>
    </source>
</reference>
<dbReference type="EMBL" id="JAUIZM010000009">
    <property type="protein sequence ID" value="KAK1365584.1"/>
    <property type="molecule type" value="Genomic_DNA"/>
</dbReference>
<comment type="caution">
    <text evidence="2">The sequence shown here is derived from an EMBL/GenBank/DDBJ whole genome shotgun (WGS) entry which is preliminary data.</text>
</comment>
<dbReference type="AlphaFoldDB" id="A0AAD8MAH1"/>
<dbReference type="SUPFAM" id="SSF160104">
    <property type="entry name" value="Acetoacetate decarboxylase-like"/>
    <property type="match status" value="1"/>
</dbReference>
<evidence type="ECO:0000256" key="1">
    <source>
        <dbReference type="SAM" id="MobiDB-lite"/>
    </source>
</evidence>
<sequence>MKAEETKSIPSGYGKPPWVFKGSALYQLNLVKAEIARAFIPKEFRLVEAFGYTLGGFFLANYSDSPAGTFDELVVIGGIVWNPPTSCAWATRVLVSSDEACIHGRKDVGLPSYVAKFSKHFSATPKPKSKFNTFLNMIGVGGSTNCMEIQVSETKDTAAEDFCNINLTTGDAVSELNSGKWMGPTIKMSLPSYSGRTEHNPHLLKYSCQIECRVKPTSPAKVLRPSSEQSDRTQDPDCEHSDDKRNLSIDVMLSKPILALQFNCLKMDVESPLIVCHGLLNPTEK</sequence>
<accession>A0AAD8MAH1</accession>
<dbReference type="InterPro" id="IPR023375">
    <property type="entry name" value="ADC_dom_sf"/>
</dbReference>
<name>A0AAD8MAH1_9APIA</name>
<proteinExistence type="predicted"/>
<feature type="region of interest" description="Disordered" evidence="1">
    <location>
        <begin position="219"/>
        <end position="243"/>
    </location>
</feature>
<keyword evidence="3" id="KW-1185">Reference proteome</keyword>
<reference evidence="2" key="1">
    <citation type="submission" date="2023-02" db="EMBL/GenBank/DDBJ databases">
        <title>Genome of toxic invasive species Heracleum sosnowskyi carries increased number of genes despite the absence of recent whole-genome duplications.</title>
        <authorList>
            <person name="Schelkunov M."/>
            <person name="Shtratnikova V."/>
            <person name="Makarenko M."/>
            <person name="Klepikova A."/>
            <person name="Omelchenko D."/>
            <person name="Novikova G."/>
            <person name="Obukhova E."/>
            <person name="Bogdanov V."/>
            <person name="Penin A."/>
            <person name="Logacheva M."/>
        </authorList>
    </citation>
    <scope>NUCLEOTIDE SEQUENCE</scope>
    <source>
        <strain evidence="2">Hsosn_3</strain>
        <tissue evidence="2">Leaf</tissue>
    </source>
</reference>
<evidence type="ECO:0000313" key="3">
    <source>
        <dbReference type="Proteomes" id="UP001237642"/>
    </source>
</evidence>